<name>A0ABV6P267_9ACTN</name>
<keyword evidence="3" id="KW-1185">Reference proteome</keyword>
<dbReference type="RefSeq" id="WP_377342354.1">
    <property type="nucleotide sequence ID" value="NZ_JBHLUE010000019.1"/>
</dbReference>
<feature type="region of interest" description="Disordered" evidence="1">
    <location>
        <begin position="1"/>
        <end position="33"/>
    </location>
</feature>
<protein>
    <submittedName>
        <fullName evidence="2">Uncharacterized protein</fullName>
    </submittedName>
</protein>
<sequence>MIAARVAPRGVGSADRPAAGGGDRSGAAERQPAAAVRIEAGIVVVSRRTMPMIDLPLS</sequence>
<evidence type="ECO:0000313" key="2">
    <source>
        <dbReference type="EMBL" id="MFC0567122.1"/>
    </source>
</evidence>
<comment type="caution">
    <text evidence="2">The sequence shown here is derived from an EMBL/GenBank/DDBJ whole genome shotgun (WGS) entry which is preliminary data.</text>
</comment>
<gene>
    <name evidence="2" type="ORF">ACFFHU_23650</name>
</gene>
<proteinExistence type="predicted"/>
<accession>A0ABV6P267</accession>
<evidence type="ECO:0000313" key="3">
    <source>
        <dbReference type="Proteomes" id="UP001589894"/>
    </source>
</evidence>
<evidence type="ECO:0000256" key="1">
    <source>
        <dbReference type="SAM" id="MobiDB-lite"/>
    </source>
</evidence>
<dbReference type="Proteomes" id="UP001589894">
    <property type="component" value="Unassembled WGS sequence"/>
</dbReference>
<organism evidence="2 3">
    <name type="scientific">Plantactinospora siamensis</name>
    <dbReference type="NCBI Taxonomy" id="555372"/>
    <lineage>
        <taxon>Bacteria</taxon>
        <taxon>Bacillati</taxon>
        <taxon>Actinomycetota</taxon>
        <taxon>Actinomycetes</taxon>
        <taxon>Micromonosporales</taxon>
        <taxon>Micromonosporaceae</taxon>
        <taxon>Plantactinospora</taxon>
    </lineage>
</organism>
<dbReference type="EMBL" id="JBHLUE010000019">
    <property type="protein sequence ID" value="MFC0567122.1"/>
    <property type="molecule type" value="Genomic_DNA"/>
</dbReference>
<reference evidence="2 3" key="1">
    <citation type="submission" date="2024-09" db="EMBL/GenBank/DDBJ databases">
        <authorList>
            <person name="Sun Q."/>
            <person name="Mori K."/>
        </authorList>
    </citation>
    <scope>NUCLEOTIDE SEQUENCE [LARGE SCALE GENOMIC DNA]</scope>
    <source>
        <strain evidence="2 3">TBRC 2205</strain>
    </source>
</reference>